<dbReference type="InterPro" id="IPR038770">
    <property type="entry name" value="Na+/solute_symporter_sf"/>
</dbReference>
<keyword evidence="5 7" id="KW-1133">Transmembrane helix</keyword>
<dbReference type="InterPro" id="IPR036291">
    <property type="entry name" value="NAD(P)-bd_dom_sf"/>
</dbReference>
<feature type="transmembrane region" description="Helical" evidence="7">
    <location>
        <begin position="148"/>
        <end position="171"/>
    </location>
</feature>
<dbReference type="EMBL" id="QJTC01000002">
    <property type="protein sequence ID" value="PYE79509.1"/>
    <property type="molecule type" value="Genomic_DNA"/>
</dbReference>
<dbReference type="PANTHER" id="PTHR42751">
    <property type="entry name" value="SODIUM/HYDROGEN EXCHANGER FAMILY/TRKA DOMAIN PROTEIN"/>
    <property type="match status" value="1"/>
</dbReference>
<dbReference type="RefSeq" id="WP_110464469.1">
    <property type="nucleotide sequence ID" value="NZ_JAMOFZ010000001.1"/>
</dbReference>
<dbReference type="NCBIfam" id="NF007950">
    <property type="entry name" value="PRK10669.1"/>
    <property type="match status" value="1"/>
</dbReference>
<dbReference type="Gene3D" id="1.20.1530.20">
    <property type="match status" value="1"/>
</dbReference>
<feature type="transmembrane region" description="Helical" evidence="7">
    <location>
        <begin position="343"/>
        <end position="363"/>
    </location>
</feature>
<feature type="transmembrane region" description="Helical" evidence="7">
    <location>
        <begin position="116"/>
        <end position="136"/>
    </location>
</feature>
<evidence type="ECO:0000259" key="8">
    <source>
        <dbReference type="PROSITE" id="PS51201"/>
    </source>
</evidence>
<feature type="domain" description="RCK N-terminal" evidence="8">
    <location>
        <begin position="426"/>
        <end position="548"/>
    </location>
</feature>
<evidence type="ECO:0000256" key="6">
    <source>
        <dbReference type="ARBA" id="ARBA00023136"/>
    </source>
</evidence>
<dbReference type="Proteomes" id="UP000247540">
    <property type="component" value="Unassembled WGS sequence"/>
</dbReference>
<evidence type="ECO:0000256" key="5">
    <source>
        <dbReference type="ARBA" id="ARBA00022989"/>
    </source>
</evidence>
<dbReference type="AlphaFoldDB" id="A0A318SQB7"/>
<feature type="transmembrane region" description="Helical" evidence="7">
    <location>
        <begin position="277"/>
        <end position="295"/>
    </location>
</feature>
<dbReference type="Pfam" id="PF02254">
    <property type="entry name" value="TrkA_N"/>
    <property type="match status" value="1"/>
</dbReference>
<dbReference type="Gene3D" id="3.40.50.720">
    <property type="entry name" value="NAD(P)-binding Rossmann-like Domain"/>
    <property type="match status" value="1"/>
</dbReference>
<dbReference type="PANTHER" id="PTHR42751:SF1">
    <property type="entry name" value="CATION_PROTON ANTIPORTER YBAL-RELATED"/>
    <property type="match status" value="1"/>
</dbReference>
<dbReference type="InterPro" id="IPR006153">
    <property type="entry name" value="Cation/H_exchanger_TM"/>
</dbReference>
<comment type="subcellular location">
    <subcellularLocation>
        <location evidence="1">Membrane</location>
        <topology evidence="1">Multi-pass membrane protein</topology>
    </subcellularLocation>
</comment>
<dbReference type="GO" id="GO:0006813">
    <property type="term" value="P:potassium ion transport"/>
    <property type="evidence" value="ECO:0007669"/>
    <property type="project" value="InterPro"/>
</dbReference>
<keyword evidence="3" id="KW-0813">Transport</keyword>
<dbReference type="Pfam" id="PF00999">
    <property type="entry name" value="Na_H_Exchanger"/>
    <property type="match status" value="1"/>
</dbReference>
<dbReference type="SUPFAM" id="SSF51735">
    <property type="entry name" value="NAD(P)-binding Rossmann-fold domains"/>
    <property type="match status" value="1"/>
</dbReference>
<keyword evidence="6 7" id="KW-0472">Membrane</keyword>
<feature type="transmembrane region" description="Helical" evidence="7">
    <location>
        <begin position="191"/>
        <end position="208"/>
    </location>
</feature>
<evidence type="ECO:0000256" key="1">
    <source>
        <dbReference type="ARBA" id="ARBA00004141"/>
    </source>
</evidence>
<protein>
    <submittedName>
        <fullName evidence="9">Kef-type potassium/proton antiporter (CPA2 family)</fullName>
    </submittedName>
</protein>
<dbReference type="GO" id="GO:0015297">
    <property type="term" value="F:antiporter activity"/>
    <property type="evidence" value="ECO:0007669"/>
    <property type="project" value="InterPro"/>
</dbReference>
<gene>
    <name evidence="9" type="ORF">DFQ15_102244</name>
</gene>
<feature type="transmembrane region" description="Helical" evidence="7">
    <location>
        <begin position="228"/>
        <end position="257"/>
    </location>
</feature>
<dbReference type="OrthoDB" id="9781411at2"/>
<feature type="transmembrane region" description="Helical" evidence="7">
    <location>
        <begin position="307"/>
        <end position="331"/>
    </location>
</feature>
<dbReference type="PROSITE" id="PS51201">
    <property type="entry name" value="RCK_N"/>
    <property type="match status" value="1"/>
</dbReference>
<evidence type="ECO:0000256" key="4">
    <source>
        <dbReference type="ARBA" id="ARBA00022692"/>
    </source>
</evidence>
<feature type="transmembrane region" description="Helical" evidence="7">
    <location>
        <begin position="56"/>
        <end position="76"/>
    </location>
</feature>
<organism evidence="9 10">
    <name type="scientific">Xylophilus ampelinus</name>
    <dbReference type="NCBI Taxonomy" id="54067"/>
    <lineage>
        <taxon>Bacteria</taxon>
        <taxon>Pseudomonadati</taxon>
        <taxon>Pseudomonadota</taxon>
        <taxon>Betaproteobacteria</taxon>
        <taxon>Burkholderiales</taxon>
        <taxon>Xylophilus</taxon>
    </lineage>
</organism>
<dbReference type="InterPro" id="IPR003148">
    <property type="entry name" value="RCK_N"/>
</dbReference>
<sequence length="568" mass="60173">MPHSVSLINTIAAGLGLALVLGFLATKARLPALVGYLLAGVIIGPFTPGFVADAEIAAQLAEIGVMLLMFGVGLHFSLDDLLTVRRIALPGAIVQIVVATLMGFGLATWWGWSFGAALVFGLTLSVASTVVLLRALETLGILDSFTGRIAVGWLVVEDLAMVLVLVLLPPLAGALGGTGEATGAEELLKTLGWTLLQVAIFVALMLVVGRRVFPWILWQVTRTGSRELFTLCVAAAAVSIAFGSAALFGVSFALGAFFAGMVMRESEFSHRAAEESLPLRDAFAVLFFVSVGMLFDPRVLVDRPLQVLAVVAIIIVGKSVAAAGLVLAFRYPLHTALTVSASLAQIGEFSFVLVGLGASLGLMPPQGQSLVLAGALISIAVNPLVFKGIQPIQQWLLAKSALARPLEQRDDPLAELPTTTHARYLAQQVVLVGYGRVGKRIAAALSANEIPYVVADENRAVVEHLREEGIAAVSGNAADASVLIQAHIARAQMLVIATPDSLDVRQIISAARMLNPEIEVVVRMHNEEEAQLLEQEHVGKVFLGEHELAQSMTRHVLDRAAKPIARHA</sequence>
<dbReference type="GO" id="GO:0016020">
    <property type="term" value="C:membrane"/>
    <property type="evidence" value="ECO:0007669"/>
    <property type="project" value="UniProtKB-SubCell"/>
</dbReference>
<evidence type="ECO:0000256" key="3">
    <source>
        <dbReference type="ARBA" id="ARBA00022448"/>
    </source>
</evidence>
<proteinExistence type="inferred from homology"/>
<feature type="transmembrane region" description="Helical" evidence="7">
    <location>
        <begin position="370"/>
        <end position="389"/>
    </location>
</feature>
<keyword evidence="10" id="KW-1185">Reference proteome</keyword>
<name>A0A318SQB7_9BURK</name>
<evidence type="ECO:0000256" key="2">
    <source>
        <dbReference type="ARBA" id="ARBA00005551"/>
    </source>
</evidence>
<accession>A0A318SQB7</accession>
<evidence type="ECO:0000256" key="7">
    <source>
        <dbReference type="SAM" id="Phobius"/>
    </source>
</evidence>
<comment type="similarity">
    <text evidence="2">Belongs to the monovalent cation:proton antiporter 2 (CPA2) transporter (TC 2.A.37) family.</text>
</comment>
<feature type="transmembrane region" description="Helical" evidence="7">
    <location>
        <begin position="6"/>
        <end position="26"/>
    </location>
</feature>
<comment type="caution">
    <text evidence="9">The sequence shown here is derived from an EMBL/GenBank/DDBJ whole genome shotgun (WGS) entry which is preliminary data.</text>
</comment>
<feature type="transmembrane region" description="Helical" evidence="7">
    <location>
        <begin position="88"/>
        <end position="110"/>
    </location>
</feature>
<feature type="transmembrane region" description="Helical" evidence="7">
    <location>
        <begin position="33"/>
        <end position="50"/>
    </location>
</feature>
<reference evidence="9 10" key="1">
    <citation type="submission" date="2018-06" db="EMBL/GenBank/DDBJ databases">
        <title>Genomic Encyclopedia of Type Strains, Phase III (KMG-III): the genomes of soil and plant-associated and newly described type strains.</title>
        <authorList>
            <person name="Whitman W."/>
        </authorList>
    </citation>
    <scope>NUCLEOTIDE SEQUENCE [LARGE SCALE GENOMIC DNA]</scope>
    <source>
        <strain evidence="9 10">CECT 7646</strain>
    </source>
</reference>
<evidence type="ECO:0000313" key="9">
    <source>
        <dbReference type="EMBL" id="PYE79509.1"/>
    </source>
</evidence>
<dbReference type="GO" id="GO:1902600">
    <property type="term" value="P:proton transmembrane transport"/>
    <property type="evidence" value="ECO:0007669"/>
    <property type="project" value="InterPro"/>
</dbReference>
<evidence type="ECO:0000313" key="10">
    <source>
        <dbReference type="Proteomes" id="UP000247540"/>
    </source>
</evidence>
<keyword evidence="4 7" id="KW-0812">Transmembrane</keyword>